<protein>
    <recommendedName>
        <fullName evidence="4">YppG-like protein</fullName>
    </recommendedName>
</protein>
<feature type="region of interest" description="Disordered" evidence="1">
    <location>
        <begin position="1"/>
        <end position="29"/>
    </location>
</feature>
<evidence type="ECO:0000313" key="3">
    <source>
        <dbReference type="Proteomes" id="UP000276349"/>
    </source>
</evidence>
<gene>
    <name evidence="2" type="ORF">EKG35_18990</name>
</gene>
<accession>A0A431UDN4</accession>
<name>A0A431UDN4_9BACI</name>
<dbReference type="RefSeq" id="WP_126296119.1">
    <property type="nucleotide sequence ID" value="NZ_CP155468.1"/>
</dbReference>
<organism evidence="2 3">
    <name type="scientific">Lysinibacillus telephonicus</name>
    <dbReference type="NCBI Taxonomy" id="1714840"/>
    <lineage>
        <taxon>Bacteria</taxon>
        <taxon>Bacillati</taxon>
        <taxon>Bacillota</taxon>
        <taxon>Bacilli</taxon>
        <taxon>Bacillales</taxon>
        <taxon>Bacillaceae</taxon>
        <taxon>Lysinibacillus</taxon>
    </lineage>
</organism>
<dbReference type="OrthoDB" id="2737123at2"/>
<dbReference type="AlphaFoldDB" id="A0A431UDN4"/>
<evidence type="ECO:0000313" key="2">
    <source>
        <dbReference type="EMBL" id="RTQ87526.1"/>
    </source>
</evidence>
<comment type="caution">
    <text evidence="2">The sequence shown here is derived from an EMBL/GenBank/DDBJ whole genome shotgun (WGS) entry which is preliminary data.</text>
</comment>
<sequence length="94" mass="11306">MQFYPPNPRRRPIPPVYRQRVAPPSQIQRQDDSLYYLNQVRRQDEPFLPPNNQPQVSRLRRFPDHLNTIYGHMGTIRNGVDMMRQLGAFLSRFR</sequence>
<dbReference type="Proteomes" id="UP000276349">
    <property type="component" value="Unassembled WGS sequence"/>
</dbReference>
<evidence type="ECO:0008006" key="4">
    <source>
        <dbReference type="Google" id="ProtNLM"/>
    </source>
</evidence>
<keyword evidence="3" id="KW-1185">Reference proteome</keyword>
<reference evidence="2 3" key="1">
    <citation type="submission" date="2018-12" db="EMBL/GenBank/DDBJ databases">
        <authorList>
            <person name="Yu L."/>
        </authorList>
    </citation>
    <scope>NUCLEOTIDE SEQUENCE [LARGE SCALE GENOMIC DNA]</scope>
    <source>
        <strain evidence="2 3">S5H2222</strain>
    </source>
</reference>
<proteinExistence type="predicted"/>
<evidence type="ECO:0000256" key="1">
    <source>
        <dbReference type="SAM" id="MobiDB-lite"/>
    </source>
</evidence>
<dbReference type="EMBL" id="RXNR01000094">
    <property type="protein sequence ID" value="RTQ87526.1"/>
    <property type="molecule type" value="Genomic_DNA"/>
</dbReference>